<dbReference type="InterPro" id="IPR011990">
    <property type="entry name" value="TPR-like_helical_dom_sf"/>
</dbReference>
<evidence type="ECO:0000256" key="1">
    <source>
        <dbReference type="ARBA" id="ARBA00009988"/>
    </source>
</evidence>
<accession>A0AAD3HE34</accession>
<keyword evidence="6" id="KW-1133">Transmembrane helix</keyword>
<protein>
    <recommendedName>
        <fullName evidence="2">protein-tyrosine sulfotransferase</fullName>
        <ecNumber evidence="2">2.8.2.20</ecNumber>
    </recommendedName>
</protein>
<gene>
    <name evidence="7" type="ORF">CTEN210_16973</name>
</gene>
<dbReference type="GO" id="GO:0008476">
    <property type="term" value="F:protein-tyrosine sulfotransferase activity"/>
    <property type="evidence" value="ECO:0007669"/>
    <property type="project" value="UniProtKB-EC"/>
</dbReference>
<dbReference type="GO" id="GO:0016787">
    <property type="term" value="F:hydrolase activity"/>
    <property type="evidence" value="ECO:0007669"/>
    <property type="project" value="UniProtKB-KW"/>
</dbReference>
<dbReference type="SUPFAM" id="SSF48452">
    <property type="entry name" value="TPR-like"/>
    <property type="match status" value="1"/>
</dbReference>
<dbReference type="PANTHER" id="PTHR12788">
    <property type="entry name" value="PROTEIN-TYROSINE SULFOTRANSFERASE 2"/>
    <property type="match status" value="1"/>
</dbReference>
<feature type="repeat" description="TPR" evidence="5">
    <location>
        <begin position="167"/>
        <end position="200"/>
    </location>
</feature>
<comment type="caution">
    <text evidence="7">The sequence shown here is derived from an EMBL/GenBank/DDBJ whole genome shotgun (WGS) entry which is preliminary data.</text>
</comment>
<dbReference type="AlphaFoldDB" id="A0AAD3HE34"/>
<keyword evidence="6" id="KW-0812">Transmembrane</keyword>
<dbReference type="InterPro" id="IPR027417">
    <property type="entry name" value="P-loop_NTPase"/>
</dbReference>
<keyword evidence="8" id="KW-1185">Reference proteome</keyword>
<dbReference type="Gene3D" id="3.40.50.300">
    <property type="entry name" value="P-loop containing nucleotide triphosphate hydrolases"/>
    <property type="match status" value="1"/>
</dbReference>
<proteinExistence type="inferred from homology"/>
<keyword evidence="3" id="KW-0808">Transferase</keyword>
<organism evidence="7 8">
    <name type="scientific">Chaetoceros tenuissimus</name>
    <dbReference type="NCBI Taxonomy" id="426638"/>
    <lineage>
        <taxon>Eukaryota</taxon>
        <taxon>Sar</taxon>
        <taxon>Stramenopiles</taxon>
        <taxon>Ochrophyta</taxon>
        <taxon>Bacillariophyta</taxon>
        <taxon>Coscinodiscophyceae</taxon>
        <taxon>Chaetocerotophycidae</taxon>
        <taxon>Chaetocerotales</taxon>
        <taxon>Chaetocerotaceae</taxon>
        <taxon>Chaetoceros</taxon>
    </lineage>
</organism>
<dbReference type="InterPro" id="IPR026634">
    <property type="entry name" value="TPST-like"/>
</dbReference>
<reference evidence="7 8" key="1">
    <citation type="journal article" date="2021" name="Sci. Rep.">
        <title>The genome of the diatom Chaetoceros tenuissimus carries an ancient integrated fragment of an extant virus.</title>
        <authorList>
            <person name="Hongo Y."/>
            <person name="Kimura K."/>
            <person name="Takaki Y."/>
            <person name="Yoshida Y."/>
            <person name="Baba S."/>
            <person name="Kobayashi G."/>
            <person name="Nagasaki K."/>
            <person name="Hano T."/>
            <person name="Tomaru Y."/>
        </authorList>
    </citation>
    <scope>NUCLEOTIDE SEQUENCE [LARGE SCALE GENOMIC DNA]</scope>
    <source>
        <strain evidence="7 8">NIES-3715</strain>
    </source>
</reference>
<evidence type="ECO:0000256" key="4">
    <source>
        <dbReference type="ARBA" id="ARBA00048460"/>
    </source>
</evidence>
<dbReference type="Pfam" id="PF13469">
    <property type="entry name" value="Sulfotransfer_3"/>
    <property type="match status" value="1"/>
</dbReference>
<comment type="catalytic activity">
    <reaction evidence="4">
        <text>L-tyrosyl-[protein] + 3'-phosphoadenylyl sulfate = O-sulfo-L-tyrosine-[protein] + adenosine 3',5'-bisphosphate + H(+)</text>
        <dbReference type="Rhea" id="RHEA:16801"/>
        <dbReference type="Rhea" id="RHEA-COMP:10136"/>
        <dbReference type="Rhea" id="RHEA-COMP:11688"/>
        <dbReference type="ChEBI" id="CHEBI:15378"/>
        <dbReference type="ChEBI" id="CHEBI:46858"/>
        <dbReference type="ChEBI" id="CHEBI:58339"/>
        <dbReference type="ChEBI" id="CHEBI:58343"/>
        <dbReference type="ChEBI" id="CHEBI:65286"/>
        <dbReference type="EC" id="2.8.2.20"/>
    </reaction>
</comment>
<dbReference type="PANTHER" id="PTHR12788:SF10">
    <property type="entry name" value="PROTEIN-TYROSINE SULFOTRANSFERASE"/>
    <property type="match status" value="1"/>
</dbReference>
<evidence type="ECO:0000256" key="3">
    <source>
        <dbReference type="ARBA" id="ARBA00022679"/>
    </source>
</evidence>
<sequence length="638" mass="73231">MTKKQKEERVENPSLFNTLLIFGVLPIAVFVIFALLDRHQFGFLDGWRLDIRQPIVSNNEKASRPVVADNDDISSLDGIEIDDEKIYETLREAEALLARDEQINDGGTVQSRSIATFSKAIQMLQTKRNLLIQKGEDIKRNKAGDVLFIDDELHLPLESRSIQSLLFGALCSLGRQYHMANMFRMSEQTYNNALQIEPDSQFALRLRASVRIILGKYDEVGQDYIAILDNKQNALDAKILSNVATLLKAKEDAIPNGWERVRNGLVELIPKYTEKFADILKLGQDTDEAKYTAALLLDQLKQLYYAQFIYHDRHTGNVESAFKSLQMSHQYRLAAIPGFNFEQEKTRIDTVKQIFRKGFWPDNVGIDSKKLVFIIGFPRSGSTLLERILDAHHEIVGTGEDSVFNGMLPQIRDAIVKASMAGSSDIVHKTVLKFATEVEEHTEKRWAEIEERENGENCKRIKPLRFVDKMLMNYSNVGFIHLLYPNALILHVVREPMDTLYSCYEHEFPPPGNLQYTADFEALSQLYRGYRDLMDHWDQELPGRVTHIRYEDIVNNTEEISKAIIRAVGLEWDDSILNFHKTNYKVNTHSTAQVNKPIYKSSMKRWKKYEQGLAPLKTSLGTKYTTHTFKTNLPGYNE</sequence>
<dbReference type="PROSITE" id="PS50005">
    <property type="entry name" value="TPR"/>
    <property type="match status" value="1"/>
</dbReference>
<feature type="transmembrane region" description="Helical" evidence="6">
    <location>
        <begin position="15"/>
        <end position="36"/>
    </location>
</feature>
<dbReference type="InterPro" id="IPR019734">
    <property type="entry name" value="TPR_rpt"/>
</dbReference>
<dbReference type="EC" id="2.8.2.20" evidence="2"/>
<dbReference type="Gene3D" id="1.25.40.10">
    <property type="entry name" value="Tetratricopeptide repeat domain"/>
    <property type="match status" value="1"/>
</dbReference>
<evidence type="ECO:0000313" key="8">
    <source>
        <dbReference type="Proteomes" id="UP001054902"/>
    </source>
</evidence>
<keyword evidence="5" id="KW-0802">TPR repeat</keyword>
<evidence type="ECO:0000256" key="5">
    <source>
        <dbReference type="PROSITE-ProRule" id="PRU00339"/>
    </source>
</evidence>
<comment type="similarity">
    <text evidence="1">Belongs to the protein sulfotransferase family.</text>
</comment>
<evidence type="ECO:0000313" key="7">
    <source>
        <dbReference type="EMBL" id="GFH60497.1"/>
    </source>
</evidence>
<dbReference type="GO" id="GO:0005794">
    <property type="term" value="C:Golgi apparatus"/>
    <property type="evidence" value="ECO:0007669"/>
    <property type="project" value="TreeGrafter"/>
</dbReference>
<evidence type="ECO:0000256" key="2">
    <source>
        <dbReference type="ARBA" id="ARBA00013262"/>
    </source>
</evidence>
<dbReference type="SUPFAM" id="SSF52540">
    <property type="entry name" value="P-loop containing nucleoside triphosphate hydrolases"/>
    <property type="match status" value="1"/>
</dbReference>
<evidence type="ECO:0000256" key="6">
    <source>
        <dbReference type="SAM" id="Phobius"/>
    </source>
</evidence>
<dbReference type="Proteomes" id="UP001054902">
    <property type="component" value="Unassembled WGS sequence"/>
</dbReference>
<keyword evidence="6" id="KW-0472">Membrane</keyword>
<name>A0AAD3HE34_9STRA</name>
<keyword evidence="7" id="KW-0378">Hydrolase</keyword>
<dbReference type="EMBL" id="BLLK01000069">
    <property type="protein sequence ID" value="GFH60497.1"/>
    <property type="molecule type" value="Genomic_DNA"/>
</dbReference>